<dbReference type="InterPro" id="IPR050556">
    <property type="entry name" value="Type_II_TA_system_RNase"/>
</dbReference>
<comment type="function">
    <text evidence="8">Toxic component of a toxin-antitoxin (TA) system. An RNase.</text>
</comment>
<feature type="binding site" evidence="8">
    <location>
        <position position="100"/>
    </location>
    <ligand>
        <name>Mg(2+)</name>
        <dbReference type="ChEBI" id="CHEBI:18420"/>
    </ligand>
</feature>
<dbReference type="GO" id="GO:0004540">
    <property type="term" value="F:RNA nuclease activity"/>
    <property type="evidence" value="ECO:0007669"/>
    <property type="project" value="InterPro"/>
</dbReference>
<dbReference type="AlphaFoldDB" id="A0A4S3KPM1"/>
<dbReference type="RefSeq" id="WP_081126256.1">
    <property type="nucleotide sequence ID" value="NZ_DAHXOC010000049.1"/>
</dbReference>
<dbReference type="HAMAP" id="MF_00265">
    <property type="entry name" value="VapC_Nob1"/>
    <property type="match status" value="1"/>
</dbReference>
<dbReference type="OrthoDB" id="9796690at2"/>
<dbReference type="EC" id="3.1.-.-" evidence="8"/>
<evidence type="ECO:0000259" key="9">
    <source>
        <dbReference type="Pfam" id="PF01850"/>
    </source>
</evidence>
<dbReference type="EMBL" id="MWQO01000018">
    <property type="protein sequence ID" value="THD10942.1"/>
    <property type="molecule type" value="Genomic_DNA"/>
</dbReference>
<sequence length="134" mass="14993">MAARYLIDTNICIYIQRQRPPAVLERFRKLKPGEAVISVITWGELSYGAEKSRQRDKVLALLEELVTMLPVMPLPETAGRTYGAIRAALEAKGEPIGNNDLWIAAHAKAAGLIVVTNNEREFRRVPGLQVRNWA</sequence>
<dbReference type="InterPro" id="IPR029060">
    <property type="entry name" value="PIN-like_dom_sf"/>
</dbReference>
<feature type="binding site" evidence="8">
    <location>
        <position position="8"/>
    </location>
    <ligand>
        <name>Mg(2+)</name>
        <dbReference type="ChEBI" id="CHEBI:18420"/>
    </ligand>
</feature>
<evidence type="ECO:0000256" key="3">
    <source>
        <dbReference type="ARBA" id="ARBA00022722"/>
    </source>
</evidence>
<dbReference type="Proteomes" id="UP000307749">
    <property type="component" value="Unassembled WGS sequence"/>
</dbReference>
<evidence type="ECO:0000313" key="10">
    <source>
        <dbReference type="EMBL" id="THD10942.1"/>
    </source>
</evidence>
<evidence type="ECO:0000256" key="4">
    <source>
        <dbReference type="ARBA" id="ARBA00022723"/>
    </source>
</evidence>
<keyword evidence="4 8" id="KW-0479">Metal-binding</keyword>
<dbReference type="PANTHER" id="PTHR33653">
    <property type="entry name" value="RIBONUCLEASE VAPC2"/>
    <property type="match status" value="1"/>
</dbReference>
<keyword evidence="2 8" id="KW-1277">Toxin-antitoxin system</keyword>
<keyword evidence="8" id="KW-0800">Toxin</keyword>
<dbReference type="STRING" id="993689.GCA_002077135_00895"/>
<dbReference type="Pfam" id="PF01850">
    <property type="entry name" value="PIN"/>
    <property type="match status" value="1"/>
</dbReference>
<dbReference type="GO" id="GO:0000287">
    <property type="term" value="F:magnesium ion binding"/>
    <property type="evidence" value="ECO:0007669"/>
    <property type="project" value="UniProtKB-UniRule"/>
</dbReference>
<evidence type="ECO:0000256" key="5">
    <source>
        <dbReference type="ARBA" id="ARBA00022801"/>
    </source>
</evidence>
<evidence type="ECO:0000256" key="1">
    <source>
        <dbReference type="ARBA" id="ARBA00001946"/>
    </source>
</evidence>
<accession>A0A4S3KPM1</accession>
<comment type="caution">
    <text evidence="10">The sequence shown here is derived from an EMBL/GenBank/DDBJ whole genome shotgun (WGS) entry which is preliminary data.</text>
</comment>
<dbReference type="InterPro" id="IPR022907">
    <property type="entry name" value="VapC_family"/>
</dbReference>
<dbReference type="PANTHER" id="PTHR33653:SF1">
    <property type="entry name" value="RIBONUCLEASE VAPC2"/>
    <property type="match status" value="1"/>
</dbReference>
<dbReference type="GO" id="GO:0090729">
    <property type="term" value="F:toxin activity"/>
    <property type="evidence" value="ECO:0007669"/>
    <property type="project" value="UniProtKB-KW"/>
</dbReference>
<keyword evidence="6 8" id="KW-0460">Magnesium</keyword>
<keyword evidence="11" id="KW-1185">Reference proteome</keyword>
<dbReference type="SUPFAM" id="SSF88723">
    <property type="entry name" value="PIN domain-like"/>
    <property type="match status" value="1"/>
</dbReference>
<keyword evidence="3 8" id="KW-0540">Nuclease</keyword>
<dbReference type="CDD" id="cd18735">
    <property type="entry name" value="PIN_HiVapC1-like"/>
    <property type="match status" value="1"/>
</dbReference>
<dbReference type="GO" id="GO:0016787">
    <property type="term" value="F:hydrolase activity"/>
    <property type="evidence" value="ECO:0007669"/>
    <property type="project" value="UniProtKB-KW"/>
</dbReference>
<dbReference type="InterPro" id="IPR002716">
    <property type="entry name" value="PIN_dom"/>
</dbReference>
<proteinExistence type="inferred from homology"/>
<comment type="cofactor">
    <cofactor evidence="1 8">
        <name>Mg(2+)</name>
        <dbReference type="ChEBI" id="CHEBI:18420"/>
    </cofactor>
</comment>
<keyword evidence="5 8" id="KW-0378">Hydrolase</keyword>
<evidence type="ECO:0000256" key="7">
    <source>
        <dbReference type="ARBA" id="ARBA00038093"/>
    </source>
</evidence>
<comment type="similarity">
    <text evidence="7 8">Belongs to the PINc/VapC protein family.</text>
</comment>
<feature type="domain" description="PIN" evidence="9">
    <location>
        <begin position="5"/>
        <end position="127"/>
    </location>
</feature>
<reference evidence="10 11" key="1">
    <citation type="submission" date="2017-02" db="EMBL/GenBank/DDBJ databases">
        <title>Whole genome sequencing of Metallibacterium scheffleri DSM 24874 (T).</title>
        <authorList>
            <person name="Kumar S."/>
            <person name="Patil P."/>
            <person name="Patil P.B."/>
        </authorList>
    </citation>
    <scope>NUCLEOTIDE SEQUENCE [LARGE SCALE GENOMIC DNA]</scope>
    <source>
        <strain evidence="10 11">DSM 24874</strain>
    </source>
</reference>
<evidence type="ECO:0000256" key="8">
    <source>
        <dbReference type="HAMAP-Rule" id="MF_00265"/>
    </source>
</evidence>
<organism evidence="10 11">
    <name type="scientific">Metallibacterium scheffleri</name>
    <dbReference type="NCBI Taxonomy" id="993689"/>
    <lineage>
        <taxon>Bacteria</taxon>
        <taxon>Pseudomonadati</taxon>
        <taxon>Pseudomonadota</taxon>
        <taxon>Gammaproteobacteria</taxon>
        <taxon>Lysobacterales</taxon>
        <taxon>Rhodanobacteraceae</taxon>
        <taxon>Metallibacterium</taxon>
    </lineage>
</organism>
<evidence type="ECO:0000256" key="6">
    <source>
        <dbReference type="ARBA" id="ARBA00022842"/>
    </source>
</evidence>
<gene>
    <name evidence="8" type="primary">vapC</name>
    <name evidence="10" type="ORF">B1806_05895</name>
</gene>
<name>A0A4S3KPM1_9GAMM</name>
<evidence type="ECO:0000256" key="2">
    <source>
        <dbReference type="ARBA" id="ARBA00022649"/>
    </source>
</evidence>
<protein>
    <recommendedName>
        <fullName evidence="8">Ribonuclease VapC</fullName>
        <shortName evidence="8">RNase VapC</shortName>
        <ecNumber evidence="8">3.1.-.-</ecNumber>
    </recommendedName>
    <alternativeName>
        <fullName evidence="8">Toxin VapC</fullName>
    </alternativeName>
</protein>
<dbReference type="Gene3D" id="3.40.50.1010">
    <property type="entry name" value="5'-nuclease"/>
    <property type="match status" value="1"/>
</dbReference>
<evidence type="ECO:0000313" key="11">
    <source>
        <dbReference type="Proteomes" id="UP000307749"/>
    </source>
</evidence>